<dbReference type="Pfam" id="PF01520">
    <property type="entry name" value="Amidase_3"/>
    <property type="match status" value="1"/>
</dbReference>
<dbReference type="SUPFAM" id="SSF53187">
    <property type="entry name" value="Zn-dependent exopeptidases"/>
    <property type="match status" value="1"/>
</dbReference>
<dbReference type="EMBL" id="WBZJ01000004">
    <property type="protein sequence ID" value="KAB3519169.1"/>
    <property type="molecule type" value="Genomic_DNA"/>
</dbReference>
<dbReference type="Gene3D" id="3.40.630.40">
    <property type="entry name" value="Zn-dependent exopeptidases"/>
    <property type="match status" value="1"/>
</dbReference>
<keyword evidence="1" id="KW-0378">Hydrolase</keyword>
<evidence type="ECO:0000256" key="1">
    <source>
        <dbReference type="ARBA" id="ARBA00022801"/>
    </source>
</evidence>
<name>A0ABQ6VC81_9CORY</name>
<reference evidence="3 4" key="1">
    <citation type="submission" date="2019-10" db="EMBL/GenBank/DDBJ databases">
        <title>Corynebacterium sp novel species isolated from the respiratory tract of Marmot.</title>
        <authorList>
            <person name="Zhang G."/>
        </authorList>
    </citation>
    <scope>NUCLEOTIDE SEQUENCE [LARGE SCALE GENOMIC DNA]</scope>
    <source>
        <strain evidence="3 4">336</strain>
    </source>
</reference>
<feature type="domain" description="MurNAc-LAA" evidence="2">
    <location>
        <begin position="251"/>
        <end position="366"/>
    </location>
</feature>
<comment type="caution">
    <text evidence="3">The sequence shown here is derived from an EMBL/GenBank/DDBJ whole genome shotgun (WGS) entry which is preliminary data.</text>
</comment>
<dbReference type="InterPro" id="IPR002477">
    <property type="entry name" value="Peptidoglycan-bd-like"/>
</dbReference>
<dbReference type="SMART" id="SM00646">
    <property type="entry name" value="Ami_3"/>
    <property type="match status" value="1"/>
</dbReference>
<dbReference type="InterPro" id="IPR036365">
    <property type="entry name" value="PGBD-like_sf"/>
</dbReference>
<dbReference type="InterPro" id="IPR050695">
    <property type="entry name" value="N-acetylmuramoyl_amidase_3"/>
</dbReference>
<sequence length="394" mass="42815">MDRLVLQVGDRSPRVAEVRATLARLGLLDGFSGEVSGSNQRWSPEDEFFDDALAHALRAFQQQRGIIADGMITNGTLRALREASYTLGARVLSLNTNQLVGDDVTQLQTQLHDLGFYTSRVDGHFGTSTHNAVVAYQTDYALKADGVVGPDTLRALSYLGRRITGGSPQSIREKEQIRSSGPQLSGKRVVIDPALGGSNTGYTAQGPFGQVTEEEILWDLAGRIEGRMIAAGMETIISRPRSADPSSQDRANIANAFGADLLISLKADIYPNEKAHGVASFYFGSLNGYSSLVGERLSGFIQREICARTPLQNCFNHGRTWDILRLTGMPAVQVVPGYMTNPGDLNVLTDPAMRDKIAEAIVVSVKRLYLMDKDVHATGTFNFADILKAEGTHK</sequence>
<dbReference type="InterPro" id="IPR002508">
    <property type="entry name" value="MurNAc-LAA_cat"/>
</dbReference>
<protein>
    <submittedName>
        <fullName evidence="3">N-acetylmuramoyl-L-alanine amidase</fullName>
    </submittedName>
</protein>
<dbReference type="PANTHER" id="PTHR30404:SF0">
    <property type="entry name" value="N-ACETYLMURAMOYL-L-ALANINE AMIDASE AMIC"/>
    <property type="match status" value="1"/>
</dbReference>
<dbReference type="Proteomes" id="UP000436181">
    <property type="component" value="Unassembled WGS sequence"/>
</dbReference>
<evidence type="ECO:0000259" key="2">
    <source>
        <dbReference type="SMART" id="SM00646"/>
    </source>
</evidence>
<dbReference type="Pfam" id="PF01471">
    <property type="entry name" value="PG_binding_1"/>
    <property type="match status" value="2"/>
</dbReference>
<dbReference type="SUPFAM" id="SSF47090">
    <property type="entry name" value="PGBD-like"/>
    <property type="match status" value="2"/>
</dbReference>
<organism evidence="3 4">
    <name type="scientific">Corynebacterium zhongnanshanii</name>
    <dbReference type="NCBI Taxonomy" id="2768834"/>
    <lineage>
        <taxon>Bacteria</taxon>
        <taxon>Bacillati</taxon>
        <taxon>Actinomycetota</taxon>
        <taxon>Actinomycetes</taxon>
        <taxon>Mycobacteriales</taxon>
        <taxon>Corynebacteriaceae</taxon>
        <taxon>Corynebacterium</taxon>
    </lineage>
</organism>
<evidence type="ECO:0000313" key="3">
    <source>
        <dbReference type="EMBL" id="KAB3519169.1"/>
    </source>
</evidence>
<dbReference type="RefSeq" id="WP_151844819.1">
    <property type="nucleotide sequence ID" value="NZ_WBZJ01000004.1"/>
</dbReference>
<proteinExistence type="predicted"/>
<accession>A0ABQ6VC81</accession>
<evidence type="ECO:0000313" key="4">
    <source>
        <dbReference type="Proteomes" id="UP000436181"/>
    </source>
</evidence>
<dbReference type="InterPro" id="IPR036366">
    <property type="entry name" value="PGBDSf"/>
</dbReference>
<keyword evidence="4" id="KW-1185">Reference proteome</keyword>
<gene>
    <name evidence="3" type="ORF">F8377_09205</name>
</gene>
<dbReference type="PANTHER" id="PTHR30404">
    <property type="entry name" value="N-ACETYLMURAMOYL-L-ALANINE AMIDASE"/>
    <property type="match status" value="1"/>
</dbReference>
<dbReference type="CDD" id="cd02696">
    <property type="entry name" value="MurNAc-LAA"/>
    <property type="match status" value="1"/>
</dbReference>
<dbReference type="Gene3D" id="1.10.101.10">
    <property type="entry name" value="PGBD-like superfamily/PGBD"/>
    <property type="match status" value="2"/>
</dbReference>